<dbReference type="KEGG" id="ctc:CTC_01068"/>
<reference evidence="1 2" key="1">
    <citation type="journal article" date="2003" name="Proc. Natl. Acad. Sci. U.S.A.">
        <title>The genome sequence of Clostridium tetani, the causative agent of tetanus disease.</title>
        <authorList>
            <person name="Brueggemann H."/>
            <person name="Baumer S."/>
            <person name="Fricke W.F."/>
            <person name="Wiezer A."/>
            <person name="Liesegang H."/>
            <person name="Decker I."/>
            <person name="Herzberg C."/>
            <person name="Martinez-Arias R."/>
            <person name="Merkl R."/>
            <person name="Henne A."/>
            <person name="Gottschalk G."/>
        </authorList>
    </citation>
    <scope>NUCLEOTIDE SEQUENCE [LARGE SCALE GENOMIC DNA]</scope>
    <source>
        <strain evidence="2">Massachusetts / E88</strain>
    </source>
</reference>
<keyword evidence="2" id="KW-1185">Reference proteome</keyword>
<accession>Q896D9</accession>
<organism evidence="1 2">
    <name type="scientific">Clostridium tetani (strain Massachusetts / E88)</name>
    <dbReference type="NCBI Taxonomy" id="212717"/>
    <lineage>
        <taxon>Bacteria</taxon>
        <taxon>Bacillati</taxon>
        <taxon>Bacillota</taxon>
        <taxon>Clostridia</taxon>
        <taxon>Eubacteriales</taxon>
        <taxon>Clostridiaceae</taxon>
        <taxon>Clostridium</taxon>
    </lineage>
</organism>
<gene>
    <name evidence="1" type="ordered locus">CTC_01068</name>
</gene>
<protein>
    <recommendedName>
        <fullName evidence="3">Plasmid-related protein</fullName>
    </recommendedName>
</protein>
<dbReference type="HOGENOM" id="CLU_2205538_0_0_9"/>
<proteinExistence type="predicted"/>
<evidence type="ECO:0000313" key="2">
    <source>
        <dbReference type="Proteomes" id="UP000001412"/>
    </source>
</evidence>
<name>Q896D9_CLOTE</name>
<dbReference type="GeneID" id="24255104"/>
<dbReference type="STRING" id="212717.CTC_01068"/>
<sequence>MENLLKEILSEIKGIKSTQEKMQSEITGIKDQVAGIKGEVSGIKETQEKMQSDIIEIKEKVNAVYNQTADLTEFRTESIENLNQIKDDVEYLTHKESQNEKVLFNLQRKVTTNR</sequence>
<evidence type="ECO:0000313" key="1">
    <source>
        <dbReference type="EMBL" id="AAO35651.1"/>
    </source>
</evidence>
<dbReference type="Proteomes" id="UP000001412">
    <property type="component" value="Chromosome"/>
</dbReference>
<dbReference type="AlphaFoldDB" id="Q896D9"/>
<dbReference type="Gene3D" id="1.20.1480.30">
    <property type="entry name" value="Designed four-helix bundle protein"/>
    <property type="match status" value="1"/>
</dbReference>
<dbReference type="OrthoDB" id="1716019at2"/>
<dbReference type="RefSeq" id="WP_011099313.1">
    <property type="nucleotide sequence ID" value="NC_004557.1"/>
</dbReference>
<evidence type="ECO:0008006" key="3">
    <source>
        <dbReference type="Google" id="ProtNLM"/>
    </source>
</evidence>
<dbReference type="EMBL" id="AE015927">
    <property type="protein sequence ID" value="AAO35651.1"/>
    <property type="molecule type" value="Genomic_DNA"/>
</dbReference>